<dbReference type="GeneID" id="9226944"/>
<evidence type="ECO:0000256" key="1">
    <source>
        <dbReference type="SAM" id="MobiDB-lite"/>
    </source>
</evidence>
<dbReference type="eggNOG" id="ENOG502T6B7">
    <property type="taxonomic scope" value="Eukaryota"/>
</dbReference>
<dbReference type="AlphaFoldDB" id="C5FWM0"/>
<reference evidence="3" key="1">
    <citation type="journal article" date="2012" name="MBio">
        <title>Comparative genome analysis of Trichophyton rubrum and related dermatophytes reveals candidate genes involved in infection.</title>
        <authorList>
            <person name="Martinez D.A."/>
            <person name="Oliver B.G."/>
            <person name="Graeser Y."/>
            <person name="Goldberg J.M."/>
            <person name="Li W."/>
            <person name="Martinez-Rossi N.M."/>
            <person name="Monod M."/>
            <person name="Shelest E."/>
            <person name="Barton R.C."/>
            <person name="Birch E."/>
            <person name="Brakhage A.A."/>
            <person name="Chen Z."/>
            <person name="Gurr S.J."/>
            <person name="Heiman D."/>
            <person name="Heitman J."/>
            <person name="Kosti I."/>
            <person name="Rossi A."/>
            <person name="Saif S."/>
            <person name="Samalova M."/>
            <person name="Saunders C.W."/>
            <person name="Shea T."/>
            <person name="Summerbell R.C."/>
            <person name="Xu J."/>
            <person name="Young S."/>
            <person name="Zeng Q."/>
            <person name="Birren B.W."/>
            <person name="Cuomo C.A."/>
            <person name="White T.C."/>
        </authorList>
    </citation>
    <scope>NUCLEOTIDE SEQUENCE [LARGE SCALE GENOMIC DNA]</scope>
    <source>
        <strain evidence="3">ATCC MYA-4605 / CBS 113480</strain>
    </source>
</reference>
<feature type="region of interest" description="Disordered" evidence="1">
    <location>
        <begin position="230"/>
        <end position="254"/>
    </location>
</feature>
<evidence type="ECO:0000313" key="3">
    <source>
        <dbReference type="Proteomes" id="UP000002035"/>
    </source>
</evidence>
<keyword evidence="3" id="KW-1185">Reference proteome</keyword>
<sequence length="487" mass="54379">MAPTHQQLCHSRLQGRGWSVPRDNEGTSLLPISRSIPESDPTCVPSAEIPLHEVMFSNVISRSAPCDEATQPGPGTYPTHRPAGLGWIKVDAATKEVQILRREVELLNQNLLETTVLNNDFKIQNENLRGVNQQTLLRALFRSGPFVQIATASATRRMYGKESNYIWTILETHLVIYKSDGASPDLPKSNAVHQTSDMGPLPPSFTAATAIIVVYFPTLSSPEPESVCLPRLASPFSPDHENKQPSTQASPNKNEHFTTHLVSESSLEQATPIPSNKIMEWLAKDPGLEVELSTITTYFSLSGKSYGDMETIKWQLVQNLVDYPLDGVRSYFLFPPGDISTNDIPNKVEWIIHQNQGLGYSGVWQYDGEKAALLLPRQDNMPHGLFVLLASTVLRCLENSPSVMLSEIQSDGIHILVLAYTEPEPDKDAIQFVCNLACPFVWTSRIEDPSQRSAKLREMLYQDRMPMLDKYMGPFFNGNQGRYLVDL</sequence>
<organism evidence="2 3">
    <name type="scientific">Arthroderma otae (strain ATCC MYA-4605 / CBS 113480)</name>
    <name type="common">Microsporum canis</name>
    <dbReference type="NCBI Taxonomy" id="554155"/>
    <lineage>
        <taxon>Eukaryota</taxon>
        <taxon>Fungi</taxon>
        <taxon>Dikarya</taxon>
        <taxon>Ascomycota</taxon>
        <taxon>Pezizomycotina</taxon>
        <taxon>Eurotiomycetes</taxon>
        <taxon>Eurotiomycetidae</taxon>
        <taxon>Onygenales</taxon>
        <taxon>Arthrodermataceae</taxon>
        <taxon>Microsporum</taxon>
    </lineage>
</organism>
<proteinExistence type="predicted"/>
<dbReference type="EMBL" id="DS995706">
    <property type="protein sequence ID" value="EEQ34304.1"/>
    <property type="molecule type" value="Genomic_DNA"/>
</dbReference>
<dbReference type="RefSeq" id="XP_002845159.1">
    <property type="nucleotide sequence ID" value="XM_002845113.1"/>
</dbReference>
<protein>
    <submittedName>
        <fullName evidence="2">RfeC</fullName>
    </submittedName>
</protein>
<accession>C5FWM0</accession>
<name>C5FWM0_ARTOC</name>
<dbReference type="VEuPathDB" id="FungiDB:MCYG_07123"/>
<gene>
    <name evidence="2" type="ORF">MCYG_07123</name>
</gene>
<dbReference type="HOGENOM" id="CLU_560158_0_0_1"/>
<evidence type="ECO:0000313" key="2">
    <source>
        <dbReference type="EMBL" id="EEQ34304.1"/>
    </source>
</evidence>
<dbReference type="Proteomes" id="UP000002035">
    <property type="component" value="Unassembled WGS sequence"/>
</dbReference>